<evidence type="ECO:0000313" key="2">
    <source>
        <dbReference type="Proteomes" id="UP001234297"/>
    </source>
</evidence>
<evidence type="ECO:0000313" key="1">
    <source>
        <dbReference type="EMBL" id="KAJ8646481.1"/>
    </source>
</evidence>
<sequence>MVERDLRDLEQMRAWWRTSFSNPLSAAIYFYDAFLQPTFGGRCGNGVSSGISLRRLNLRCCEVRQIGEGDFVGRRRTEEELERVNSILFGLAEGTGILFGLAANKSGPEKPAPAPESPL</sequence>
<comment type="caution">
    <text evidence="1">The sequence shown here is derived from an EMBL/GenBank/DDBJ whole genome shotgun (WGS) entry which is preliminary data.</text>
</comment>
<gene>
    <name evidence="1" type="ORF">MRB53_008229</name>
</gene>
<dbReference type="Proteomes" id="UP001234297">
    <property type="component" value="Chromosome 2"/>
</dbReference>
<reference evidence="1 2" key="1">
    <citation type="journal article" date="2022" name="Hortic Res">
        <title>A haplotype resolved chromosomal level avocado genome allows analysis of novel avocado genes.</title>
        <authorList>
            <person name="Nath O."/>
            <person name="Fletcher S.J."/>
            <person name="Hayward A."/>
            <person name="Shaw L.M."/>
            <person name="Masouleh A.K."/>
            <person name="Furtado A."/>
            <person name="Henry R.J."/>
            <person name="Mitter N."/>
        </authorList>
    </citation>
    <scope>NUCLEOTIDE SEQUENCE [LARGE SCALE GENOMIC DNA]</scope>
    <source>
        <strain evidence="2">cv. Hass</strain>
    </source>
</reference>
<accession>A0ACC2ML59</accession>
<proteinExistence type="predicted"/>
<keyword evidence="2" id="KW-1185">Reference proteome</keyword>
<name>A0ACC2ML59_PERAE</name>
<organism evidence="1 2">
    <name type="scientific">Persea americana</name>
    <name type="common">Avocado</name>
    <dbReference type="NCBI Taxonomy" id="3435"/>
    <lineage>
        <taxon>Eukaryota</taxon>
        <taxon>Viridiplantae</taxon>
        <taxon>Streptophyta</taxon>
        <taxon>Embryophyta</taxon>
        <taxon>Tracheophyta</taxon>
        <taxon>Spermatophyta</taxon>
        <taxon>Magnoliopsida</taxon>
        <taxon>Magnoliidae</taxon>
        <taxon>Laurales</taxon>
        <taxon>Lauraceae</taxon>
        <taxon>Persea</taxon>
    </lineage>
</organism>
<dbReference type="EMBL" id="CM056810">
    <property type="protein sequence ID" value="KAJ8646481.1"/>
    <property type="molecule type" value="Genomic_DNA"/>
</dbReference>
<protein>
    <submittedName>
        <fullName evidence="1">Uncharacterized protein</fullName>
    </submittedName>
</protein>